<evidence type="ECO:0000256" key="4">
    <source>
        <dbReference type="ARBA" id="ARBA00022679"/>
    </source>
</evidence>
<sequence length="535" mass="59449">MRSTLKATVASHRERGSPDLAAAIDRDRPRSLRRELAWVALLSLLWLAWSAGLRPLELPDEGRYVGVAWEGLRSGQWLVPLLNGEPFFHKPPLFYWITEASMSLFGQNALAARAAPLLGGWISALSLWLLLRRWSGVQWARASLMVLLAMPLMLLGSQYANLDMLVAGCVSATVCLAADALLRHQQGLPWRRMMLAAHAVAGLGVLAKGLIGFVLPGLVILAWLAWRRRWRDLPLLFWPPGLLVMTAVAAPWYGLMQMRFPEFLHFFFVVQHFERFSGSGFNNAMPFWFFPAVLLAASLPALPWLALGHLGGKPKEPRDETGLPALMVIWLVTVVVFFSLPQSKLVGYILPAVPPLAALVALAWQRLQPGTPRMRLWAWVSLGLSAALSIGTVIALTVSPLRTTRALAEDLRAQRHAGEPVFMLNRFDYDLPMYAGLDAPVWVQSDWATEDPMARDNWRKELAETRRFAPQDPSHLIDEPALLQALCATPTAWVVASTRDAPALPWLQPIEPVSTRRGLSLWRLSPRQLNCGAGG</sequence>
<dbReference type="PATRIC" id="fig|76731.3.peg.4323"/>
<dbReference type="STRING" id="76731.RD2015_4219"/>
<keyword evidence="5" id="KW-0812">Transmembrane</keyword>
<reference evidence="8 9" key="1">
    <citation type="submission" date="2015-12" db="EMBL/GenBank/DDBJ databases">
        <title>Complete genome of Roseateles depolymerans KCTC 42856.</title>
        <authorList>
            <person name="Kim K.M."/>
        </authorList>
    </citation>
    <scope>NUCLEOTIDE SEQUENCE [LARGE SCALE GENOMIC DNA]</scope>
    <source>
        <strain evidence="8 9">KCTC 42856</strain>
    </source>
</reference>
<dbReference type="EMBL" id="CP013729">
    <property type="protein sequence ID" value="ALV08666.1"/>
    <property type="molecule type" value="Genomic_DNA"/>
</dbReference>
<dbReference type="KEGG" id="rdp:RD2015_4219"/>
<dbReference type="InterPro" id="IPR050297">
    <property type="entry name" value="LipidA_mod_glycosyltrf_83"/>
</dbReference>
<evidence type="ECO:0000256" key="1">
    <source>
        <dbReference type="ARBA" id="ARBA00004651"/>
    </source>
</evidence>
<protein>
    <submittedName>
        <fullName evidence="8">Glycosyl transferase</fullName>
    </submittedName>
</protein>
<evidence type="ECO:0000256" key="5">
    <source>
        <dbReference type="ARBA" id="ARBA00022692"/>
    </source>
</evidence>
<dbReference type="PANTHER" id="PTHR33908:SF3">
    <property type="entry name" value="UNDECAPRENYL PHOSPHATE-ALPHA-4-AMINO-4-DEOXY-L-ARABINOSE ARABINOSYL TRANSFERASE"/>
    <property type="match status" value="1"/>
</dbReference>
<keyword evidence="3" id="KW-0328">Glycosyltransferase</keyword>
<comment type="subcellular location">
    <subcellularLocation>
        <location evidence="1">Cell membrane</location>
        <topology evidence="1">Multi-pass membrane protein</topology>
    </subcellularLocation>
</comment>
<evidence type="ECO:0000313" key="8">
    <source>
        <dbReference type="EMBL" id="ALV08666.1"/>
    </source>
</evidence>
<keyword evidence="2" id="KW-1003">Cell membrane</keyword>
<dbReference type="PANTHER" id="PTHR33908">
    <property type="entry name" value="MANNOSYLTRANSFERASE YKCB-RELATED"/>
    <property type="match status" value="1"/>
</dbReference>
<evidence type="ECO:0000256" key="3">
    <source>
        <dbReference type="ARBA" id="ARBA00022676"/>
    </source>
</evidence>
<keyword evidence="6" id="KW-1133">Transmembrane helix</keyword>
<accession>A0A0U3MWC0</accession>
<dbReference type="GO" id="GO:0016763">
    <property type="term" value="F:pentosyltransferase activity"/>
    <property type="evidence" value="ECO:0007669"/>
    <property type="project" value="TreeGrafter"/>
</dbReference>
<evidence type="ECO:0000313" key="9">
    <source>
        <dbReference type="Proteomes" id="UP000060699"/>
    </source>
</evidence>
<evidence type="ECO:0000256" key="7">
    <source>
        <dbReference type="ARBA" id="ARBA00023136"/>
    </source>
</evidence>
<dbReference type="GO" id="GO:0005886">
    <property type="term" value="C:plasma membrane"/>
    <property type="evidence" value="ECO:0007669"/>
    <property type="project" value="UniProtKB-SubCell"/>
</dbReference>
<keyword evidence="7" id="KW-0472">Membrane</keyword>
<dbReference type="Pfam" id="PF13231">
    <property type="entry name" value="PMT_2"/>
    <property type="match status" value="1"/>
</dbReference>
<dbReference type="GO" id="GO:0010041">
    <property type="term" value="P:response to iron(III) ion"/>
    <property type="evidence" value="ECO:0007669"/>
    <property type="project" value="TreeGrafter"/>
</dbReference>
<name>A0A0U3MWC0_9BURK</name>
<dbReference type="InterPro" id="IPR038731">
    <property type="entry name" value="RgtA/B/C-like"/>
</dbReference>
<gene>
    <name evidence="8" type="ORF">RD2015_4219</name>
</gene>
<keyword evidence="9" id="KW-1185">Reference proteome</keyword>
<evidence type="ECO:0000256" key="6">
    <source>
        <dbReference type="ARBA" id="ARBA00022989"/>
    </source>
</evidence>
<dbReference type="RefSeq" id="WP_058936587.1">
    <property type="nucleotide sequence ID" value="NZ_CP013729.1"/>
</dbReference>
<dbReference type="OrthoDB" id="9775035at2"/>
<evidence type="ECO:0000256" key="2">
    <source>
        <dbReference type="ARBA" id="ARBA00022475"/>
    </source>
</evidence>
<proteinExistence type="predicted"/>
<organism evidence="8 9">
    <name type="scientific">Roseateles depolymerans</name>
    <dbReference type="NCBI Taxonomy" id="76731"/>
    <lineage>
        <taxon>Bacteria</taxon>
        <taxon>Pseudomonadati</taxon>
        <taxon>Pseudomonadota</taxon>
        <taxon>Betaproteobacteria</taxon>
        <taxon>Burkholderiales</taxon>
        <taxon>Sphaerotilaceae</taxon>
        <taxon>Roseateles</taxon>
    </lineage>
</organism>
<dbReference type="AlphaFoldDB" id="A0A0U3MWC0"/>
<dbReference type="GO" id="GO:0009103">
    <property type="term" value="P:lipopolysaccharide biosynthetic process"/>
    <property type="evidence" value="ECO:0007669"/>
    <property type="project" value="TreeGrafter"/>
</dbReference>
<keyword evidence="4 8" id="KW-0808">Transferase</keyword>
<dbReference type="Proteomes" id="UP000060699">
    <property type="component" value="Chromosome"/>
</dbReference>